<gene>
    <name evidence="1" type="ORF">HZF06_19175</name>
</gene>
<evidence type="ECO:0000313" key="2">
    <source>
        <dbReference type="Proteomes" id="UP000512286"/>
    </source>
</evidence>
<sequence length="68" mass="7530">MKEVNQEIKEINQIPEEPKLIDPSQDLGNYIVQIIGEDGKSVLKQLMVNKCTIKISSLGEGSTCAEIK</sequence>
<dbReference type="KEGG" id="cint:HZF06_19175"/>
<dbReference type="RefSeq" id="WP_181601394.1">
    <property type="nucleotide sequence ID" value="NZ_CP059378.1"/>
</dbReference>
<protein>
    <submittedName>
        <fullName evidence="1">Uncharacterized protein</fullName>
    </submittedName>
</protein>
<dbReference type="Proteomes" id="UP000512286">
    <property type="component" value="Chromosome"/>
</dbReference>
<evidence type="ECO:0000313" key="1">
    <source>
        <dbReference type="EMBL" id="QLY79178.1"/>
    </source>
</evidence>
<proteinExistence type="predicted"/>
<reference evidence="1 2" key="1">
    <citation type="submission" date="2020-07" db="EMBL/GenBank/DDBJ databases">
        <title>Electron transfer.</title>
        <authorList>
            <person name="Huang L."/>
            <person name="Liu X."/>
            <person name="Zhou S."/>
        </authorList>
    </citation>
    <scope>NUCLEOTIDE SEQUENCE [LARGE SCALE GENOMIC DNA]</scope>
    <source>
        <strain evidence="1 2">Lx1</strain>
    </source>
</reference>
<dbReference type="AlphaFoldDB" id="A0A7D7A2A9"/>
<dbReference type="EMBL" id="CP059378">
    <property type="protein sequence ID" value="QLY79178.1"/>
    <property type="molecule type" value="Genomic_DNA"/>
</dbReference>
<name>A0A7D7A2A9_9CLOT</name>
<organism evidence="1 2">
    <name type="scientific">Clostridium intestinale</name>
    <dbReference type="NCBI Taxonomy" id="36845"/>
    <lineage>
        <taxon>Bacteria</taxon>
        <taxon>Bacillati</taxon>
        <taxon>Bacillota</taxon>
        <taxon>Clostridia</taxon>
        <taxon>Eubacteriales</taxon>
        <taxon>Clostridiaceae</taxon>
        <taxon>Clostridium</taxon>
    </lineage>
</organism>
<accession>A0A7D7A2A9</accession>